<dbReference type="Proteomes" id="UP000193200">
    <property type="component" value="Unassembled WGS sequence"/>
</dbReference>
<evidence type="ECO:0000256" key="1">
    <source>
        <dbReference type="SAM" id="MobiDB-lite"/>
    </source>
</evidence>
<dbReference type="InParanoid" id="A0A1Y5RRL2"/>
<accession>A0A1Y5RRL2</accession>
<dbReference type="SUPFAM" id="SSF56235">
    <property type="entry name" value="N-terminal nucleophile aminohydrolases (Ntn hydrolases)"/>
    <property type="match status" value="1"/>
</dbReference>
<name>A0A1Y5RRL2_9PROT</name>
<dbReference type="InterPro" id="IPR017932">
    <property type="entry name" value="GATase_2_dom"/>
</dbReference>
<dbReference type="AlphaFoldDB" id="A0A1Y5RRL2"/>
<organism evidence="3 4">
    <name type="scientific">Oceanibacterium hippocampi</name>
    <dbReference type="NCBI Taxonomy" id="745714"/>
    <lineage>
        <taxon>Bacteria</taxon>
        <taxon>Pseudomonadati</taxon>
        <taxon>Pseudomonadota</taxon>
        <taxon>Alphaproteobacteria</taxon>
        <taxon>Sneathiellales</taxon>
        <taxon>Sneathiellaceae</taxon>
        <taxon>Oceanibacterium</taxon>
    </lineage>
</organism>
<dbReference type="EC" id="2.6.1.16" evidence="3"/>
<dbReference type="InterPro" id="IPR029055">
    <property type="entry name" value="Ntn_hydrolases_N"/>
</dbReference>
<dbReference type="SUPFAM" id="SSF52402">
    <property type="entry name" value="Adenine nucleotide alpha hydrolases-like"/>
    <property type="match status" value="1"/>
</dbReference>
<dbReference type="Pfam" id="PF13522">
    <property type="entry name" value="GATase_6"/>
    <property type="match status" value="1"/>
</dbReference>
<dbReference type="InterPro" id="IPR014729">
    <property type="entry name" value="Rossmann-like_a/b/a_fold"/>
</dbReference>
<evidence type="ECO:0000259" key="2">
    <source>
        <dbReference type="PROSITE" id="PS51278"/>
    </source>
</evidence>
<proteinExistence type="predicted"/>
<feature type="domain" description="Glutamine amidotransferase type-2" evidence="2">
    <location>
        <begin position="2"/>
        <end position="251"/>
    </location>
</feature>
<protein>
    <submittedName>
        <fullName evidence="3">Glutamine--fructose-6-phosphate aminotransferase [isomerizing]</fullName>
        <ecNumber evidence="3">2.6.1.16</ecNumber>
    </submittedName>
</protein>
<gene>
    <name evidence="3" type="primary">nodM_1</name>
    <name evidence="3" type="ORF">OCH7691_00609</name>
</gene>
<keyword evidence="4" id="KW-1185">Reference proteome</keyword>
<dbReference type="Gene3D" id="3.60.20.10">
    <property type="entry name" value="Glutamine Phosphoribosylpyrophosphate, subunit 1, domain 1"/>
    <property type="match status" value="1"/>
</dbReference>
<dbReference type="OrthoDB" id="9765475at2"/>
<keyword evidence="3" id="KW-0808">Transferase</keyword>
<dbReference type="CDD" id="cd00352">
    <property type="entry name" value="Gn_AT_II"/>
    <property type="match status" value="1"/>
</dbReference>
<reference evidence="3 4" key="1">
    <citation type="submission" date="2017-03" db="EMBL/GenBank/DDBJ databases">
        <authorList>
            <person name="Afonso C.L."/>
            <person name="Miller P.J."/>
            <person name="Scott M.A."/>
            <person name="Spackman E."/>
            <person name="Goraichik I."/>
            <person name="Dimitrov K.M."/>
            <person name="Suarez D.L."/>
            <person name="Swayne D.E."/>
        </authorList>
    </citation>
    <scope>NUCLEOTIDE SEQUENCE [LARGE SCALE GENOMIC DNA]</scope>
    <source>
        <strain evidence="3 4">CECT 7691</strain>
    </source>
</reference>
<feature type="region of interest" description="Disordered" evidence="1">
    <location>
        <begin position="259"/>
        <end position="292"/>
    </location>
</feature>
<dbReference type="Gene3D" id="3.40.50.620">
    <property type="entry name" value="HUPs"/>
    <property type="match status" value="1"/>
</dbReference>
<dbReference type="PROSITE" id="PS51278">
    <property type="entry name" value="GATASE_TYPE_2"/>
    <property type="match status" value="1"/>
</dbReference>
<evidence type="ECO:0000313" key="4">
    <source>
        <dbReference type="Proteomes" id="UP000193200"/>
    </source>
</evidence>
<dbReference type="GO" id="GO:0004360">
    <property type="term" value="F:glutamine-fructose-6-phosphate transaminase (isomerizing) activity"/>
    <property type="evidence" value="ECO:0007669"/>
    <property type="project" value="UniProtKB-EC"/>
</dbReference>
<keyword evidence="3" id="KW-0032">Aminotransferase</keyword>
<evidence type="ECO:0000313" key="3">
    <source>
        <dbReference type="EMBL" id="SLN22784.1"/>
    </source>
</evidence>
<sequence>MCGIFGVLVRDGAAADAGGMQRAIRDLAVISEERGKESAGLAVRSGGEISVFKRPLAAHAMTRQADYRDFVEPLLRNAFAGARANGAFAAIGHARLMTNGRQGIKENNQPVVKDGAVGIHNGIVVNDAALWQRYGDIHRQADVDTELLMALLARGKRKTGSIEAAAREVYREIYGTASVAVFFDDEDRLLLATNTGSLYVASSKNGDMLIFASERHFLETFIAGSALVRDRFDARTVERVAAGSGILVDLDTLDRHPFTLKETGEPMPLPAESATATGTRKAPRVRVRDLDSESEARRTNLRRCSRCILPETMPMIRFDSDGVCNFCHDYDRMKQYGSEELEKLVAPHRSRNGEPDCVVGLSGGRDSCYALHYLKEELGLNPVAYTYDWALVTDLGRRNQARMCGKLGVEHVIVAADIKEKRQNIRQNVDAWLHRPRLGMVPLFMAGDKFYFYYLQQTRQRYNVDLAFIGGNRLEKTNFKTGFCGVSNEGGWRLYGVHWTKKAQLAFYYLKEILANPRYINRSLLDTVNAFRVSYLMPHDFVWLYDYIPWDETLIDRTLRDVYDWEIAGDTDNTWRIGDGTASFYNYIYYTVVGFSEHDTFRSNQIREGMIGREEALRAVEVDNQPRYDSIEEYAHLIGFDFDEAMSVINSIPKAY</sequence>
<dbReference type="EMBL" id="FWFR01000001">
    <property type="protein sequence ID" value="SLN22784.1"/>
    <property type="molecule type" value="Genomic_DNA"/>
</dbReference>